<proteinExistence type="predicted"/>
<dbReference type="Proteomes" id="UP001611383">
    <property type="component" value="Chromosome"/>
</dbReference>
<reference evidence="1 2" key="1">
    <citation type="submission" date="2019-08" db="EMBL/GenBank/DDBJ databases">
        <title>Archangium and Cystobacter genomes.</title>
        <authorList>
            <person name="Chen I.-C.K."/>
            <person name="Wielgoss S."/>
        </authorList>
    </citation>
    <scope>NUCLEOTIDE SEQUENCE [LARGE SCALE GENOMIC DNA]</scope>
    <source>
        <strain evidence="1 2">Cbm 6</strain>
    </source>
</reference>
<organism evidence="1 2">
    <name type="scientific">Archangium minus</name>
    <dbReference type="NCBI Taxonomy" id="83450"/>
    <lineage>
        <taxon>Bacteria</taxon>
        <taxon>Pseudomonadati</taxon>
        <taxon>Myxococcota</taxon>
        <taxon>Myxococcia</taxon>
        <taxon>Myxococcales</taxon>
        <taxon>Cystobacterineae</taxon>
        <taxon>Archangiaceae</taxon>
        <taxon>Archangium</taxon>
    </lineage>
</organism>
<dbReference type="RefSeq" id="WP_395818489.1">
    <property type="nucleotide sequence ID" value="NZ_CP043494.1"/>
</dbReference>
<evidence type="ECO:0000313" key="1">
    <source>
        <dbReference type="EMBL" id="WNG44850.1"/>
    </source>
</evidence>
<keyword evidence="2" id="KW-1185">Reference proteome</keyword>
<gene>
    <name evidence="1" type="ORF">F0U60_12660</name>
</gene>
<name>A0ABY9WQX9_9BACT</name>
<dbReference type="EMBL" id="CP043494">
    <property type="protein sequence ID" value="WNG44850.1"/>
    <property type="molecule type" value="Genomic_DNA"/>
</dbReference>
<accession>A0ABY9WQX9</accession>
<protein>
    <recommendedName>
        <fullName evidence="3">Lipoprotein</fullName>
    </recommendedName>
</protein>
<sequence length="104" mass="11821">MSEADMWSESGARITDARVLEELHRVLEEEGALIVEHRFYRGSSAPDRMIFSDFDELTTYLQERTKPGDSFYIWSYEAVCSNERVLKAGKIPDALGRVPEGGAY</sequence>
<evidence type="ECO:0008006" key="3">
    <source>
        <dbReference type="Google" id="ProtNLM"/>
    </source>
</evidence>
<evidence type="ECO:0000313" key="2">
    <source>
        <dbReference type="Proteomes" id="UP001611383"/>
    </source>
</evidence>